<feature type="transmembrane region" description="Helical" evidence="5">
    <location>
        <begin position="61"/>
        <end position="86"/>
    </location>
</feature>
<evidence type="ECO:0000256" key="4">
    <source>
        <dbReference type="ARBA" id="ARBA00023136"/>
    </source>
</evidence>
<evidence type="ECO:0000313" key="8">
    <source>
        <dbReference type="Proteomes" id="UP000000753"/>
    </source>
</evidence>
<accession>B8CML0</accession>
<keyword evidence="4 5" id="KW-0472">Membrane</keyword>
<reference evidence="7 8" key="1">
    <citation type="journal article" date="2008" name="PLoS ONE">
        <title>Environmental adaptation: genomic analysis of the piezotolerant and psychrotolerant deep-sea iron reducing bacterium Shewanella piezotolerans WP3.</title>
        <authorList>
            <person name="Wang F."/>
            <person name="Wang J."/>
            <person name="Jian H."/>
            <person name="Zhang B."/>
            <person name="Li S."/>
            <person name="Wang F."/>
            <person name="Zeng X."/>
            <person name="Gao L."/>
            <person name="Bartlett D.H."/>
            <person name="Yu J."/>
            <person name="Hu S."/>
            <person name="Xiao X."/>
        </authorList>
    </citation>
    <scope>NUCLEOTIDE SEQUENCE [LARGE SCALE GENOMIC DNA]</scope>
    <source>
        <strain evidence="8">WP3 / JCM 13877</strain>
    </source>
</reference>
<dbReference type="AlphaFoldDB" id="B8CML0"/>
<keyword evidence="8" id="KW-1185">Reference proteome</keyword>
<dbReference type="InterPro" id="IPR051533">
    <property type="entry name" value="WaaL-like"/>
</dbReference>
<feature type="transmembrane region" description="Helical" evidence="5">
    <location>
        <begin position="213"/>
        <end position="235"/>
    </location>
</feature>
<feature type="transmembrane region" description="Helical" evidence="5">
    <location>
        <begin position="98"/>
        <end position="116"/>
    </location>
</feature>
<feature type="transmembrane region" description="Helical" evidence="5">
    <location>
        <begin position="344"/>
        <end position="360"/>
    </location>
</feature>
<dbReference type="eggNOG" id="COG3307">
    <property type="taxonomic scope" value="Bacteria"/>
</dbReference>
<dbReference type="STRING" id="225849.swp_2666"/>
<feature type="transmembrane region" description="Helical" evidence="5">
    <location>
        <begin position="136"/>
        <end position="153"/>
    </location>
</feature>
<proteinExistence type="predicted"/>
<dbReference type="Pfam" id="PF04932">
    <property type="entry name" value="Wzy_C"/>
    <property type="match status" value="1"/>
</dbReference>
<dbReference type="InterPro" id="IPR007016">
    <property type="entry name" value="O-antigen_ligase-rel_domated"/>
</dbReference>
<dbReference type="PANTHER" id="PTHR37422">
    <property type="entry name" value="TEICHURONIC ACID BIOSYNTHESIS PROTEIN TUAE"/>
    <property type="match status" value="1"/>
</dbReference>
<keyword evidence="2 5" id="KW-0812">Transmembrane</keyword>
<evidence type="ECO:0000256" key="1">
    <source>
        <dbReference type="ARBA" id="ARBA00004141"/>
    </source>
</evidence>
<feature type="transmembrane region" description="Helical" evidence="5">
    <location>
        <begin position="165"/>
        <end position="182"/>
    </location>
</feature>
<evidence type="ECO:0000256" key="3">
    <source>
        <dbReference type="ARBA" id="ARBA00022989"/>
    </source>
</evidence>
<name>B8CML0_SHEPW</name>
<evidence type="ECO:0000313" key="7">
    <source>
        <dbReference type="EMBL" id="ACJ29400.1"/>
    </source>
</evidence>
<feature type="transmembrane region" description="Helical" evidence="5">
    <location>
        <begin position="35"/>
        <end position="55"/>
    </location>
</feature>
<feature type="domain" description="O-antigen ligase-related" evidence="6">
    <location>
        <begin position="171"/>
        <end position="319"/>
    </location>
</feature>
<keyword evidence="3 5" id="KW-1133">Transmembrane helix</keyword>
<dbReference type="PANTHER" id="PTHR37422:SF13">
    <property type="entry name" value="LIPOPOLYSACCHARIDE BIOSYNTHESIS PROTEIN PA4999-RELATED"/>
    <property type="match status" value="1"/>
</dbReference>
<dbReference type="OrthoDB" id="5906412at2"/>
<gene>
    <name evidence="7" type="ordered locus">swp_2666</name>
</gene>
<feature type="transmembrane region" description="Helical" evidence="5">
    <location>
        <begin position="302"/>
        <end position="323"/>
    </location>
</feature>
<evidence type="ECO:0000256" key="5">
    <source>
        <dbReference type="SAM" id="Phobius"/>
    </source>
</evidence>
<feature type="transmembrane region" description="Helical" evidence="5">
    <location>
        <begin position="188"/>
        <end position="206"/>
    </location>
</feature>
<feature type="transmembrane region" description="Helical" evidence="5">
    <location>
        <begin position="366"/>
        <end position="385"/>
    </location>
</feature>
<dbReference type="Proteomes" id="UP000000753">
    <property type="component" value="Chromosome"/>
</dbReference>
<dbReference type="EMBL" id="CP000472">
    <property type="protein sequence ID" value="ACJ29400.1"/>
    <property type="molecule type" value="Genomic_DNA"/>
</dbReference>
<dbReference type="HOGENOM" id="CLU_698090_0_0_6"/>
<evidence type="ECO:0000256" key="2">
    <source>
        <dbReference type="ARBA" id="ARBA00022692"/>
    </source>
</evidence>
<sequence>MAKIELVFISLYLFNKVIKTIDFKQRKSLSTLDKYLLIILIISISISTITNNYLAPEQVKLTVVSFSIIFSLLHIVFLFCLIGVCTSLRIKLTDYSQILSYTISFLCLLFIFMQTTEYPSRLYEGHANQGVPFFSNARYLGYLVTASSSMLVIDVLRTDMTLRKYLFVCLLFITNLGMLVWLGGRGSLVAFTTTVLLYLAYLTLLGQLQLQRLCLLLALVITSFYLAYICSVFYWNGPYSFLRSMLTDSQETPFSINKLTSNRIAIWTQAIEAIAENPWFGFGAEGYRFHPLHIFGLQPHNVFLQLLVSYGTLGTSIFIYFYVKAVSIAIKQVLQQANQFMLDSRTALIVIVSLSIHGLVDGTFYHSQPLFLLILSFATVLTVNIRNAKLNNSSQ</sequence>
<evidence type="ECO:0000259" key="6">
    <source>
        <dbReference type="Pfam" id="PF04932"/>
    </source>
</evidence>
<dbReference type="KEGG" id="swp:swp_2666"/>
<dbReference type="GO" id="GO:0016020">
    <property type="term" value="C:membrane"/>
    <property type="evidence" value="ECO:0007669"/>
    <property type="project" value="UniProtKB-SubCell"/>
</dbReference>
<protein>
    <recommendedName>
        <fullName evidence="6">O-antigen ligase-related domain-containing protein</fullName>
    </recommendedName>
</protein>
<comment type="subcellular location">
    <subcellularLocation>
        <location evidence="1">Membrane</location>
        <topology evidence="1">Multi-pass membrane protein</topology>
    </subcellularLocation>
</comment>
<organism evidence="7 8">
    <name type="scientific">Shewanella piezotolerans (strain WP3 / JCM 13877)</name>
    <dbReference type="NCBI Taxonomy" id="225849"/>
    <lineage>
        <taxon>Bacteria</taxon>
        <taxon>Pseudomonadati</taxon>
        <taxon>Pseudomonadota</taxon>
        <taxon>Gammaproteobacteria</taxon>
        <taxon>Alteromonadales</taxon>
        <taxon>Shewanellaceae</taxon>
        <taxon>Shewanella</taxon>
    </lineage>
</organism>